<dbReference type="InterPro" id="IPR018154">
    <property type="entry name" value="TLV/ENV_coat_polyprotein"/>
</dbReference>
<organism evidence="1 2">
    <name type="scientific">Dryoscopus gambensis</name>
    <dbReference type="NCBI Taxonomy" id="85069"/>
    <lineage>
        <taxon>Eukaryota</taxon>
        <taxon>Metazoa</taxon>
        <taxon>Chordata</taxon>
        <taxon>Craniata</taxon>
        <taxon>Vertebrata</taxon>
        <taxon>Euteleostomi</taxon>
        <taxon>Archelosauria</taxon>
        <taxon>Archosauria</taxon>
        <taxon>Dinosauria</taxon>
        <taxon>Saurischia</taxon>
        <taxon>Theropoda</taxon>
        <taxon>Coelurosauria</taxon>
        <taxon>Aves</taxon>
        <taxon>Neognathae</taxon>
        <taxon>Neoaves</taxon>
        <taxon>Telluraves</taxon>
        <taxon>Australaves</taxon>
        <taxon>Passeriformes</taxon>
        <taxon>Corvoidea</taxon>
        <taxon>Malaconotidae</taxon>
        <taxon>Dryoscopus</taxon>
    </lineage>
</organism>
<evidence type="ECO:0000313" key="2">
    <source>
        <dbReference type="Proteomes" id="UP000604080"/>
    </source>
</evidence>
<proteinExistence type="predicted"/>
<feature type="non-terminal residue" evidence="1">
    <location>
        <position position="82"/>
    </location>
</feature>
<reference evidence="1" key="1">
    <citation type="submission" date="2019-10" db="EMBL/GenBank/DDBJ databases">
        <title>Bird 10,000 Genomes (B10K) Project - Family phase.</title>
        <authorList>
            <person name="Zhang G."/>
        </authorList>
    </citation>
    <scope>NUCLEOTIDE SEQUENCE</scope>
    <source>
        <strain evidence="1">B10K-DU-002-56</strain>
        <tissue evidence="1">Muscle</tissue>
    </source>
</reference>
<dbReference type="EMBL" id="WEIT01007762">
    <property type="protein sequence ID" value="NWI74204.1"/>
    <property type="molecule type" value="Genomic_DNA"/>
</dbReference>
<feature type="non-terminal residue" evidence="1">
    <location>
        <position position="1"/>
    </location>
</feature>
<accession>A0A851E1V8</accession>
<keyword evidence="2" id="KW-1185">Reference proteome</keyword>
<protein>
    <submittedName>
        <fullName evidence="1">ENV2 protein</fullName>
    </submittedName>
</protein>
<name>A0A851E1V8_9CORV</name>
<evidence type="ECO:0000313" key="1">
    <source>
        <dbReference type="EMBL" id="NWI74204.1"/>
    </source>
</evidence>
<gene>
    <name evidence="1" type="primary">Fv4_0</name>
    <name evidence="1" type="ORF">DRYGAM_R14252</name>
</gene>
<sequence length="82" mass="8875">AMPSSLWRIMQASYVALNATRPELTNPCWLCFGAKPPHYEAVGDNNAFRRSAEARPPECFRGGDEGKGFSVQLVTGKGTCVG</sequence>
<dbReference type="Pfam" id="PF00429">
    <property type="entry name" value="TLV_coat"/>
    <property type="match status" value="1"/>
</dbReference>
<dbReference type="Proteomes" id="UP000604080">
    <property type="component" value="Unassembled WGS sequence"/>
</dbReference>
<comment type="caution">
    <text evidence="1">The sequence shown here is derived from an EMBL/GenBank/DDBJ whole genome shotgun (WGS) entry which is preliminary data.</text>
</comment>
<dbReference type="AlphaFoldDB" id="A0A851E1V8"/>